<feature type="signal peptide" evidence="2">
    <location>
        <begin position="1"/>
        <end position="18"/>
    </location>
</feature>
<accession>A0A8B8IN52</accession>
<feature type="compositionally biased region" description="Low complexity" evidence="1">
    <location>
        <begin position="60"/>
        <end position="82"/>
    </location>
</feature>
<dbReference type="OMA" id="CHMACHN"/>
<evidence type="ECO:0000256" key="2">
    <source>
        <dbReference type="SAM" id="SignalP"/>
    </source>
</evidence>
<organism evidence="3 4">
    <name type="scientific">Vanessa tameamea</name>
    <name type="common">Kamehameha butterfly</name>
    <dbReference type="NCBI Taxonomy" id="334116"/>
    <lineage>
        <taxon>Eukaryota</taxon>
        <taxon>Metazoa</taxon>
        <taxon>Ecdysozoa</taxon>
        <taxon>Arthropoda</taxon>
        <taxon>Hexapoda</taxon>
        <taxon>Insecta</taxon>
        <taxon>Pterygota</taxon>
        <taxon>Neoptera</taxon>
        <taxon>Endopterygota</taxon>
        <taxon>Lepidoptera</taxon>
        <taxon>Glossata</taxon>
        <taxon>Ditrysia</taxon>
        <taxon>Papilionoidea</taxon>
        <taxon>Nymphalidae</taxon>
        <taxon>Nymphalinae</taxon>
        <taxon>Vanessa</taxon>
    </lineage>
</organism>
<evidence type="ECO:0000313" key="4">
    <source>
        <dbReference type="RefSeq" id="XP_026498539.2"/>
    </source>
</evidence>
<keyword evidence="3" id="KW-1185">Reference proteome</keyword>
<dbReference type="RefSeq" id="XP_026498539.2">
    <property type="nucleotide sequence ID" value="XM_026642754.2"/>
</dbReference>
<feature type="chain" id="PRO_5045468376" evidence="2">
    <location>
        <begin position="19"/>
        <end position="406"/>
    </location>
</feature>
<evidence type="ECO:0000313" key="3">
    <source>
        <dbReference type="Proteomes" id="UP001652626"/>
    </source>
</evidence>
<feature type="compositionally biased region" description="Low complexity" evidence="1">
    <location>
        <begin position="149"/>
        <end position="185"/>
    </location>
</feature>
<dbReference type="AlphaFoldDB" id="A0A8B8IN52"/>
<name>A0A8B8IN52_VANTA</name>
<reference evidence="4" key="1">
    <citation type="submission" date="2025-08" db="UniProtKB">
        <authorList>
            <consortium name="RefSeq"/>
        </authorList>
    </citation>
    <scope>IDENTIFICATION</scope>
    <source>
        <tissue evidence="4">Whole body</tissue>
    </source>
</reference>
<gene>
    <name evidence="4" type="primary">LOC113402486</name>
</gene>
<feature type="region of interest" description="Disordered" evidence="1">
    <location>
        <begin position="142"/>
        <end position="185"/>
    </location>
</feature>
<feature type="region of interest" description="Disordered" evidence="1">
    <location>
        <begin position="59"/>
        <end position="94"/>
    </location>
</feature>
<feature type="compositionally biased region" description="Polar residues" evidence="1">
    <location>
        <begin position="83"/>
        <end position="94"/>
    </location>
</feature>
<dbReference type="OrthoDB" id="7473547at2759"/>
<protein>
    <submittedName>
        <fullName evidence="4">Mucin-2-like</fullName>
    </submittedName>
</protein>
<dbReference type="Proteomes" id="UP001652626">
    <property type="component" value="Chromosome 11"/>
</dbReference>
<dbReference type="GeneID" id="113402486"/>
<evidence type="ECO:0000256" key="1">
    <source>
        <dbReference type="SAM" id="MobiDB-lite"/>
    </source>
</evidence>
<keyword evidence="2" id="KW-0732">Signal</keyword>
<sequence length="406" mass="44982">MEDAFALVVLTLLQLCRAEISNTEWYAANLINDPSYTPKPITEIFTTDLNFSPKIPTISTQTNTRITPPVTTTTSTTPATTTFSNSDSSTQQDQAQRIPFQIVGVPGPQPPQIITQAVTDPKNELSSFLLIFDPRQQTSQLFPQPINTSPPTSTVTQSTTTETPTTSMRTRSTTVPPQTSTQTTNMQETTILPRNLPQQTIPLVPTVVSPSFVPGRWDIRNIVYPNFPIINTGCNTTTVSNTVVGSSTITPQTVRPGTGSGNPFLTVRLKAPKGSLTNIRINPTTTTKKPTTTRRRKSNKKSNDYEICLRSCDGKKEPICSSPIGVFPINPDRLKGFASLCHMACHNSFRKDQVYEKVTEGRCGRLRTRIRPVDKNKLNREELNKAQYTIQHNAPETIMEFSPLTR</sequence>
<proteinExistence type="predicted"/>